<dbReference type="AlphaFoldDB" id="A0A8H6NVJ6"/>
<feature type="region of interest" description="Disordered" evidence="1">
    <location>
        <begin position="1"/>
        <end position="137"/>
    </location>
</feature>
<proteinExistence type="predicted"/>
<dbReference type="Proteomes" id="UP000639643">
    <property type="component" value="Unassembled WGS sequence"/>
</dbReference>
<name>A0A8H6NVJ6_9PEZI</name>
<accession>A0A8H6NVJ6</accession>
<dbReference type="OrthoDB" id="10443018at2759"/>
<evidence type="ECO:0000313" key="2">
    <source>
        <dbReference type="EMBL" id="KAF6843275.1"/>
    </source>
</evidence>
<dbReference type="EMBL" id="WIGM01000045">
    <property type="protein sequence ID" value="KAF6843275.1"/>
    <property type="molecule type" value="Genomic_DNA"/>
</dbReference>
<keyword evidence="3" id="KW-1185">Reference proteome</keyword>
<sequence>MMSDGSKCASSNDRASNRSCLGLRREEPLNRVGLNRKSDERRSRGRGRGLEAATTGRGQPGFEGTDSRAGPTTRERMETMPGPVQREGQSASNDKGRKGGLGSGGGSHAHRTSGQARDRARRRAAGGNVAELLAGTA</sequence>
<evidence type="ECO:0000256" key="1">
    <source>
        <dbReference type="SAM" id="MobiDB-lite"/>
    </source>
</evidence>
<feature type="compositionally biased region" description="Polar residues" evidence="1">
    <location>
        <begin position="8"/>
        <end position="19"/>
    </location>
</feature>
<organism evidence="2 3">
    <name type="scientific">Colletotrichum musicola</name>
    <dbReference type="NCBI Taxonomy" id="2175873"/>
    <lineage>
        <taxon>Eukaryota</taxon>
        <taxon>Fungi</taxon>
        <taxon>Dikarya</taxon>
        <taxon>Ascomycota</taxon>
        <taxon>Pezizomycotina</taxon>
        <taxon>Sordariomycetes</taxon>
        <taxon>Hypocreomycetidae</taxon>
        <taxon>Glomerellales</taxon>
        <taxon>Glomerellaceae</taxon>
        <taxon>Colletotrichum</taxon>
        <taxon>Colletotrichum orchidearum species complex</taxon>
    </lineage>
</organism>
<protein>
    <submittedName>
        <fullName evidence="2">Uncharacterized protein</fullName>
    </submittedName>
</protein>
<gene>
    <name evidence="2" type="ORF">CMUS01_02248</name>
</gene>
<reference evidence="2" key="1">
    <citation type="journal article" date="2020" name="Phytopathology">
        <title>Genome Sequence Resources of Colletotrichum truncatum, C. plurivorum, C. musicola, and C. sojae: Four Species Pathogenic to Soybean (Glycine max).</title>
        <authorList>
            <person name="Rogerio F."/>
            <person name="Boufleur T.R."/>
            <person name="Ciampi-Guillardi M."/>
            <person name="Sukno S.A."/>
            <person name="Thon M.R."/>
            <person name="Massola Junior N.S."/>
            <person name="Baroncelli R."/>
        </authorList>
    </citation>
    <scope>NUCLEOTIDE SEQUENCE</scope>
    <source>
        <strain evidence="2">LFN0074</strain>
    </source>
</reference>
<comment type="caution">
    <text evidence="2">The sequence shown here is derived from an EMBL/GenBank/DDBJ whole genome shotgun (WGS) entry which is preliminary data.</text>
</comment>
<evidence type="ECO:0000313" key="3">
    <source>
        <dbReference type="Proteomes" id="UP000639643"/>
    </source>
</evidence>